<dbReference type="AlphaFoldDB" id="A0A0V0RQV9"/>
<dbReference type="SUPFAM" id="SSF50978">
    <property type="entry name" value="WD40 repeat-like"/>
    <property type="match status" value="1"/>
</dbReference>
<dbReference type="OrthoDB" id="6253837at2759"/>
<dbReference type="PANTHER" id="PTHR19855:SF11">
    <property type="entry name" value="RIBOSOME BIOGENESIS PROTEIN WDR12"/>
    <property type="match status" value="1"/>
</dbReference>
<evidence type="ECO:0000256" key="3">
    <source>
        <dbReference type="PROSITE-ProRule" id="PRU00221"/>
    </source>
</evidence>
<gene>
    <name evidence="4" type="ORF">T07_7693</name>
</gene>
<comment type="caution">
    <text evidence="4">The sequence shown here is derived from an EMBL/GenBank/DDBJ whole genome shotgun (WGS) entry which is preliminary data.</text>
</comment>
<dbReference type="Proteomes" id="UP000054630">
    <property type="component" value="Unassembled WGS sequence"/>
</dbReference>
<evidence type="ECO:0000256" key="1">
    <source>
        <dbReference type="ARBA" id="ARBA00022574"/>
    </source>
</evidence>
<dbReference type="EMBL" id="JYDL01000099">
    <property type="protein sequence ID" value="KRX16799.1"/>
    <property type="molecule type" value="Genomic_DNA"/>
</dbReference>
<evidence type="ECO:0000313" key="5">
    <source>
        <dbReference type="Proteomes" id="UP000054630"/>
    </source>
</evidence>
<dbReference type="PROSITE" id="PS00678">
    <property type="entry name" value="WD_REPEATS_1"/>
    <property type="match status" value="3"/>
</dbReference>
<dbReference type="Gene3D" id="2.130.10.10">
    <property type="entry name" value="YVTN repeat-like/Quinoprotein amine dehydrogenase"/>
    <property type="match status" value="2"/>
</dbReference>
<dbReference type="InterPro" id="IPR001680">
    <property type="entry name" value="WD40_rpt"/>
</dbReference>
<feature type="repeat" description="WD" evidence="3">
    <location>
        <begin position="300"/>
        <end position="340"/>
    </location>
</feature>
<feature type="repeat" description="WD" evidence="3">
    <location>
        <begin position="235"/>
        <end position="268"/>
    </location>
</feature>
<dbReference type="Pfam" id="PF00400">
    <property type="entry name" value="WD40"/>
    <property type="match status" value="3"/>
</dbReference>
<dbReference type="PANTHER" id="PTHR19855">
    <property type="entry name" value="WD40 REPEAT PROTEIN 12, 37"/>
    <property type="match status" value="1"/>
</dbReference>
<feature type="repeat" description="WD" evidence="3">
    <location>
        <begin position="350"/>
        <end position="381"/>
    </location>
</feature>
<name>A0A0V0RQV9_9BILA</name>
<dbReference type="SMART" id="SM00320">
    <property type="entry name" value="WD40"/>
    <property type="match status" value="6"/>
</dbReference>
<sequence length="462" mass="52092">MQTLHTSFKMFLKEFQTSLRLLHNSVLSQVYCNHLDRFNHCQLEPCILYLNELTNLENLNKVANKLLTEHTSVESSQNFDFLINGSLFTDSDTLGAFIAEHPYPPVRNENSFLRNIFSIERVVEIDCVQHQPEPTPHQRVKQSEWVSDAQATRHLYVSNEIVLSACYDGTVSAWNYEGERLSFVKCSDRSLKALSVIPDKSSADVVKFAAGSSDQTILIGAFHYDYNEFIISKIGIGHEESVECVAASSDGSKLASGGTDSYLKIWDIANISLNFENDPNEQRVASRTHSRNKITPMFTLAGHRDQVVGVCWKSPTEVVTASWDHSIHVWNVEYLERVRALSGDCCFTDVAYSPLNHLLLSTCSDKSVRMWDVRSTEGSMVKAFFNSHSKWASSVDWSKTNSNLFLSSDFAGLLKLWDIRNTKSPLYDMKTCAKRILCCDYSNPEYLVGGGTDGCLTMFKAM</sequence>
<protein>
    <submittedName>
        <fullName evidence="4">Ribosome biogenesis protein WDR12-like protein</fullName>
    </submittedName>
</protein>
<dbReference type="InterPro" id="IPR020472">
    <property type="entry name" value="WD40_PAC1"/>
</dbReference>
<keyword evidence="2" id="KW-0677">Repeat</keyword>
<accession>A0A0V0RQV9</accession>
<dbReference type="PROSITE" id="PS50294">
    <property type="entry name" value="WD_REPEATS_REGION"/>
    <property type="match status" value="2"/>
</dbReference>
<reference evidence="4 5" key="1">
    <citation type="submission" date="2015-01" db="EMBL/GenBank/DDBJ databases">
        <title>Evolution of Trichinella species and genotypes.</title>
        <authorList>
            <person name="Korhonen P.K."/>
            <person name="Edoardo P."/>
            <person name="Giuseppe L.R."/>
            <person name="Gasser R.B."/>
        </authorList>
    </citation>
    <scope>NUCLEOTIDE SEQUENCE [LARGE SCALE GENOMIC DNA]</scope>
    <source>
        <strain evidence="4">ISS37</strain>
    </source>
</reference>
<dbReference type="InterPro" id="IPR036322">
    <property type="entry name" value="WD40_repeat_dom_sf"/>
</dbReference>
<dbReference type="PRINTS" id="PR00320">
    <property type="entry name" value="GPROTEINBRPT"/>
</dbReference>
<evidence type="ECO:0000256" key="2">
    <source>
        <dbReference type="ARBA" id="ARBA00022737"/>
    </source>
</evidence>
<evidence type="ECO:0000313" key="4">
    <source>
        <dbReference type="EMBL" id="KRX16799.1"/>
    </source>
</evidence>
<dbReference type="STRING" id="6336.A0A0V0RQV9"/>
<dbReference type="PROSITE" id="PS50082">
    <property type="entry name" value="WD_REPEATS_2"/>
    <property type="match status" value="4"/>
</dbReference>
<keyword evidence="5" id="KW-1185">Reference proteome</keyword>
<keyword evidence="1 3" id="KW-0853">WD repeat</keyword>
<proteinExistence type="predicted"/>
<dbReference type="InterPro" id="IPR019775">
    <property type="entry name" value="WD40_repeat_CS"/>
</dbReference>
<dbReference type="InterPro" id="IPR015943">
    <property type="entry name" value="WD40/YVTN_repeat-like_dom_sf"/>
</dbReference>
<feature type="repeat" description="WD" evidence="3">
    <location>
        <begin position="385"/>
        <end position="427"/>
    </location>
</feature>
<organism evidence="4 5">
    <name type="scientific">Trichinella nelsoni</name>
    <dbReference type="NCBI Taxonomy" id="6336"/>
    <lineage>
        <taxon>Eukaryota</taxon>
        <taxon>Metazoa</taxon>
        <taxon>Ecdysozoa</taxon>
        <taxon>Nematoda</taxon>
        <taxon>Enoplea</taxon>
        <taxon>Dorylaimia</taxon>
        <taxon>Trichinellida</taxon>
        <taxon>Trichinellidae</taxon>
        <taxon>Trichinella</taxon>
    </lineage>
</organism>